<evidence type="ECO:0000259" key="2">
    <source>
        <dbReference type="Pfam" id="PF13087"/>
    </source>
</evidence>
<dbReference type="Gene3D" id="3.40.50.300">
    <property type="entry name" value="P-loop containing nucleotide triphosphate hydrolases"/>
    <property type="match status" value="3"/>
</dbReference>
<feature type="domain" description="DNA2/NAM7 helicase-like C-terminal" evidence="2">
    <location>
        <begin position="1241"/>
        <end position="1502"/>
    </location>
</feature>
<name>A0A7S3NIB7_9STRA</name>
<dbReference type="InterPro" id="IPR027417">
    <property type="entry name" value="P-loop_NTPase"/>
</dbReference>
<dbReference type="Pfam" id="PF13604">
    <property type="entry name" value="AAA_30"/>
    <property type="match status" value="1"/>
</dbReference>
<evidence type="ECO:0000313" key="3">
    <source>
        <dbReference type="EMBL" id="CAE0362230.1"/>
    </source>
</evidence>
<feature type="region of interest" description="Disordered" evidence="1">
    <location>
        <begin position="1417"/>
        <end position="1475"/>
    </location>
</feature>
<dbReference type="InterPro" id="IPR045055">
    <property type="entry name" value="DNA2/NAM7-like"/>
</dbReference>
<feature type="compositionally biased region" description="Low complexity" evidence="1">
    <location>
        <begin position="1962"/>
        <end position="1975"/>
    </location>
</feature>
<reference evidence="3" key="1">
    <citation type="submission" date="2021-01" db="EMBL/GenBank/DDBJ databases">
        <authorList>
            <person name="Corre E."/>
            <person name="Pelletier E."/>
            <person name="Niang G."/>
            <person name="Scheremetjew M."/>
            <person name="Finn R."/>
            <person name="Kale V."/>
            <person name="Holt S."/>
            <person name="Cochrane G."/>
            <person name="Meng A."/>
            <person name="Brown T."/>
            <person name="Cohen L."/>
        </authorList>
    </citation>
    <scope>NUCLEOTIDE SEQUENCE</scope>
    <source>
        <strain evidence="3">CCMP1510</strain>
    </source>
</reference>
<dbReference type="PANTHER" id="PTHR10887:SF495">
    <property type="entry name" value="HELICASE SENATAXIN ISOFORM X1-RELATED"/>
    <property type="match status" value="1"/>
</dbReference>
<dbReference type="PANTHER" id="PTHR10887">
    <property type="entry name" value="DNA2/NAM7 HELICASE FAMILY"/>
    <property type="match status" value="1"/>
</dbReference>
<sequence length="1989" mass="221839">MNDTIFDNISNVEDEGNHSEPFDDVSFYNDIGTTELDGFETNEFNDNINYSPPKLILRYRSESSILSFEGAVQGDVLEFRGKVFRPDHPEVDIHQQTIALDQPLFEWFDESLTCSARNLIDELISDEDIMHGDCMIELCARQFKKNDDWSLRIWFPVRFESLVTAAPKLLDAWIDTDHNINGNIIHALIQGSRLCVCARFEIDVNSGITYADDSKNILETELIIDDDIHLPLAVMSASNSSACIIKLELSASLRDKRSWYCAAFSQTSNVKVIRVKFNQKYIDISPSNAITFVENDMSKKSLTTHPILKAALKILMTQQTFCTIVDVARAALGIGARCINAEKSAISNQQSEDYFLVNALADEWSQTCCSEAYGNIKSIFGIQFLLEHDNPIQYAPLGSTEAAAVGLLKAASLLEDQTSPAMSYVSYLFTERLFPMNCNVSLKDLLSSTKLNLPALSPLLFDEIRHSWSPEDDDWRPLLQIELELEMLIAALLNCGQILVISGSELDSDDIVLPRFRFCTLTEDAIPPIDSQLACAFYTKDDSIELVIPLRVKSIHETSLVLAIDGRPYFDPAHPSRSVTENPCAEFSSRDRQRATIFAVQWLRSADRDLIRRDLSRRSSSTAYSTLFSGGNQRTAINNTRLDDVAIVGLVDSTQRRAISNVIDCQSYVLRGPPGTGKSSTIATAALALACQGRTVLVVGQEDTAVRVVADKIRALTRSTASTLVATGEELIAAKKSNHRRELNCVAEEFRRLRDFSGLVPRSYATPFVSTTSNDLRWTLFKGSYTATSLTERQCVEERAKSLQTTEANDNASILSGDFEEYVTILHRGVKRDGNPREWRYVCEICGEERASALTALRHVVKHKTNSTVLTSTANSTSRKNKNSKKANAAATAAQRVADRLEELRAWKMSEHADKGRIDSIVTAAALRRAEVAAAELRRFDKKQCQSLEELSLADEIERRSLYSSSNSSFGSASPREIAARLVASTLHSKDDCIAIAFALEMLQLDFFDEETRAVTLQLYHLAQALASRDNMQLDDILDDSSLGGTATLAALERIRSNHKLPSAARFALNELHKNKSSRSRLALALITVSDLAFFLCKHSNVLNLLSTAKVATETLMSAASSRRAASQRLVNTRADVHLFQRLSDSDKIQNTGSPLPMIVCTTPDSARKLGLLDEPGMFDTVFIDEASQMRTNDAIVLAAAARISLVVAGDDQQLPPRSKKIDGSSKTRGLLDAVLDHGLLPLVPLEFHYRSGDPSLIAISNALFYNSRLVAPSCSPKYGDRDSHKGLKVVLVDGYIESDSGPPAGLINRSQASAIACDAKRIIIEADQTRKSLSLGIVTLNRPQRSLIMNLLLADSDARLEIDPLQNGSLRRRLDDSRDATILAHDKPLFIESIDRIQGEEREIILFSTLLTPRDTSESTIDQEKQNARDKSDIDPWDALEEIDSEESSSDEEENCQSVRRTRNRRKNTRHHHVRHYSTLTHAHGHRLLNVGITRAIVSLVCYIHSACPAPPPHDSRAGRRAFGWLVRALLGSESPCTCTTCQRLNEELSSMNPHVEQSSLFGHGNNNKTIEQKSEKLEEQNLVQSEDSLIFNNSNVRSVNSDSAIFSRAVCAWLRSVPQLVVIPVESSSQRASIDWCAINAKKERIAILCSPRSNNTHDWLDFYDAFPNALLHTKLGWDRMSRLQPSDILHWVAETDCNTLEISERLKVALSTIRKGMNEFIESTCKSSSNPVDIEEVVAPVTSNDTFDWLAREFSSFHIAEEQESLSCQNSKSKSYVEESFLLPSTACPVAQELSMRNNSEFDVEPSKPTYNALSSSNTESDIPVHIRREVKTPIVSRSVKPVPASQDDISTDDDFGSLSDFIVEEADEASAYSYYLSVDRPEEESPPFRGRHQEFQTYEENKLIIDKRNSVHNDDHVVLTESHHVFDVRYREEINSNPYVESTPRKPADSTFHQDNFPLTSLPPTTTTSTSKKARRQIQPIEDDY</sequence>
<feature type="region of interest" description="Disordered" evidence="1">
    <location>
        <begin position="1802"/>
        <end position="1821"/>
    </location>
</feature>
<feature type="compositionally biased region" description="Basic and acidic residues" evidence="1">
    <location>
        <begin position="1423"/>
        <end position="1435"/>
    </location>
</feature>
<feature type="region of interest" description="Disordered" evidence="1">
    <location>
        <begin position="1941"/>
        <end position="1989"/>
    </location>
</feature>
<dbReference type="InterPro" id="IPR041679">
    <property type="entry name" value="DNA2/NAM7-like_C"/>
</dbReference>
<accession>A0A7S3NIB7</accession>
<feature type="compositionally biased region" description="Polar residues" evidence="1">
    <location>
        <begin position="1812"/>
        <end position="1821"/>
    </location>
</feature>
<feature type="compositionally biased region" description="Acidic residues" evidence="1">
    <location>
        <begin position="1436"/>
        <end position="1456"/>
    </location>
</feature>
<proteinExistence type="predicted"/>
<feature type="region of interest" description="Disordered" evidence="1">
    <location>
        <begin position="870"/>
        <end position="892"/>
    </location>
</feature>
<protein>
    <recommendedName>
        <fullName evidence="2">DNA2/NAM7 helicase-like C-terminal domain-containing protein</fullName>
    </recommendedName>
</protein>
<gene>
    <name evidence="3" type="ORF">ALAG00032_LOCUS2971</name>
</gene>
<feature type="compositionally biased region" description="Basic residues" evidence="1">
    <location>
        <begin position="1461"/>
        <end position="1475"/>
    </location>
</feature>
<organism evidence="3">
    <name type="scientific">Aureoumbra lagunensis</name>
    <dbReference type="NCBI Taxonomy" id="44058"/>
    <lineage>
        <taxon>Eukaryota</taxon>
        <taxon>Sar</taxon>
        <taxon>Stramenopiles</taxon>
        <taxon>Ochrophyta</taxon>
        <taxon>Pelagophyceae</taxon>
        <taxon>Pelagomonadales</taxon>
        <taxon>Aureoumbra</taxon>
    </lineage>
</organism>
<evidence type="ECO:0000256" key="1">
    <source>
        <dbReference type="SAM" id="MobiDB-lite"/>
    </source>
</evidence>
<dbReference type="Pfam" id="PF13087">
    <property type="entry name" value="AAA_12"/>
    <property type="match status" value="1"/>
</dbReference>
<dbReference type="SUPFAM" id="SSF52540">
    <property type="entry name" value="P-loop containing nucleoside triphosphate hydrolases"/>
    <property type="match status" value="1"/>
</dbReference>
<dbReference type="EMBL" id="HBIJ01004176">
    <property type="protein sequence ID" value="CAE0362230.1"/>
    <property type="molecule type" value="Transcribed_RNA"/>
</dbReference>